<dbReference type="AlphaFoldDB" id="A0A1Q8Q254"/>
<keyword evidence="2" id="KW-1185">Reference proteome</keyword>
<proteinExistence type="predicted"/>
<protein>
    <submittedName>
        <fullName evidence="1">Phage tail protein</fullName>
    </submittedName>
</protein>
<reference evidence="1 2" key="1">
    <citation type="submission" date="2016-12" db="EMBL/GenBank/DDBJ databases">
        <title>Domibacillus antri genome sequencing.</title>
        <authorList>
            <person name="Verma A."/>
            <person name="Krishnamurthi S."/>
        </authorList>
    </citation>
    <scope>NUCLEOTIDE SEQUENCE [LARGE SCALE GENOMIC DNA]</scope>
    <source>
        <strain evidence="1 2">XD80</strain>
    </source>
</reference>
<dbReference type="PANTHER" id="PTHR35861">
    <property type="match status" value="1"/>
</dbReference>
<comment type="caution">
    <text evidence="1">The sequence shown here is derived from an EMBL/GenBank/DDBJ whole genome shotgun (WGS) entry which is preliminary data.</text>
</comment>
<sequence>MTYNHGIRTTERSTSVSTVATVVAGLPVVIGTAPIHLAETLPSIYEPILVYTKSEAIAKLGYSDEWGKFTLCEFMKSHFDLFEVAPVVFINTLNPETHTTTVTDGATVAENGVYKINQSGVLLNTVTVKAGTTAAVEGTDYVLSFDDAGYAIITPITGGALTSAAAVTASYSYLNTTLVTDADIIGGTNSTTGQATGLELINSVFPKFRLVPGQILAPGFSQKPSIAAVMAAKATNINSVFKAVTLNDADTEAAAVYTAVPQWKNDNNYSAPAQFVFWPKVKMDADIYHLSTQAAAVSCLTDAVNGDIPFVSPSNKPIKAVDTVLKNGQSVTLDLPKANYLNGQGIVTALNFVGGWKLWGNRTAAYPASGDVKDNFIPLRRMFNWVNNTIILTFWEKVDNPSNRTLIDNVVDTLNIWLNGLSARGALLGGRVEFRQSENPTTDLVNGKVRLNVFIASPTPAEDLEFILEFDMSYLGTLFN</sequence>
<organism evidence="1 2">
    <name type="scientific">Domibacillus antri</name>
    <dbReference type="NCBI Taxonomy" id="1714264"/>
    <lineage>
        <taxon>Bacteria</taxon>
        <taxon>Bacillati</taxon>
        <taxon>Bacillota</taxon>
        <taxon>Bacilli</taxon>
        <taxon>Bacillales</taxon>
        <taxon>Bacillaceae</taxon>
        <taxon>Domibacillus</taxon>
    </lineage>
</organism>
<dbReference type="PANTHER" id="PTHR35861:SF1">
    <property type="entry name" value="PHAGE TAIL SHEATH PROTEIN"/>
    <property type="match status" value="1"/>
</dbReference>
<dbReference type="STRING" id="1714264.BTO30_14880"/>
<dbReference type="EMBL" id="MSDU01000048">
    <property type="protein sequence ID" value="OLN21402.1"/>
    <property type="molecule type" value="Genomic_DNA"/>
</dbReference>
<dbReference type="InterPro" id="IPR052042">
    <property type="entry name" value="Tail_sheath_structural"/>
</dbReference>
<dbReference type="RefSeq" id="WP_075399498.1">
    <property type="nucleotide sequence ID" value="NZ_MSDU01000048.1"/>
</dbReference>
<dbReference type="OrthoDB" id="9767864at2"/>
<name>A0A1Q8Q254_9BACI</name>
<dbReference type="Proteomes" id="UP000185568">
    <property type="component" value="Unassembled WGS sequence"/>
</dbReference>
<evidence type="ECO:0000313" key="2">
    <source>
        <dbReference type="Proteomes" id="UP000185568"/>
    </source>
</evidence>
<evidence type="ECO:0000313" key="1">
    <source>
        <dbReference type="EMBL" id="OLN21402.1"/>
    </source>
</evidence>
<accession>A0A1Q8Q254</accession>
<gene>
    <name evidence="1" type="ORF">BTO30_14880</name>
</gene>